<dbReference type="AlphaFoldDB" id="A0A6G7VGM3"/>
<evidence type="ECO:0000313" key="3">
    <source>
        <dbReference type="Proteomes" id="UP000502699"/>
    </source>
</evidence>
<protein>
    <submittedName>
        <fullName evidence="2">Uncharacterized protein</fullName>
    </submittedName>
</protein>
<dbReference type="EMBL" id="CP048029">
    <property type="protein sequence ID" value="QIK39233.1"/>
    <property type="molecule type" value="Genomic_DNA"/>
</dbReference>
<dbReference type="KEGG" id="cjap:GWK36_12180"/>
<dbReference type="Proteomes" id="UP000502699">
    <property type="component" value="Chromosome"/>
</dbReference>
<keyword evidence="1" id="KW-0472">Membrane</keyword>
<dbReference type="NCBIfam" id="NF041043">
    <property type="entry name" value="BPSS1780_fam"/>
    <property type="match status" value="1"/>
</dbReference>
<feature type="transmembrane region" description="Helical" evidence="1">
    <location>
        <begin position="313"/>
        <end position="331"/>
    </location>
</feature>
<organism evidence="2 3">
    <name type="scientific">Caldichromatium japonicum</name>
    <dbReference type="NCBI Taxonomy" id="2699430"/>
    <lineage>
        <taxon>Bacteria</taxon>
        <taxon>Pseudomonadati</taxon>
        <taxon>Pseudomonadota</taxon>
        <taxon>Gammaproteobacteria</taxon>
        <taxon>Chromatiales</taxon>
        <taxon>Chromatiaceae</taxon>
        <taxon>Caldichromatium</taxon>
    </lineage>
</organism>
<accession>A0A6G7VGM3</accession>
<feature type="transmembrane region" description="Helical" evidence="1">
    <location>
        <begin position="119"/>
        <end position="141"/>
    </location>
</feature>
<keyword evidence="1" id="KW-0812">Transmembrane</keyword>
<feature type="transmembrane region" description="Helical" evidence="1">
    <location>
        <begin position="245"/>
        <end position="271"/>
    </location>
</feature>
<keyword evidence="3" id="KW-1185">Reference proteome</keyword>
<keyword evidence="1" id="KW-1133">Transmembrane helix</keyword>
<dbReference type="InterPro" id="IPR047798">
    <property type="entry name" value="BPSS1780-like"/>
</dbReference>
<sequence>MQMSSLYRITYSGQLMPGHSQQAVVTELARTFHMTEDEARELVINGAGRVIKQGLDAAQAQRYRDALIAVGLEILVDPPLEAQGLSLNKGPSLTVDAGGLVPQALPTGRGWGWIADAWVLFKGAPLSWIIAIVLFMAIIMLVGLIPWIGWIASTPISTILTGGLMLGARAQEQGDGFKIEHLFAGFSTRTGPLALLGVVYLLLALLLALVLVALMMLMLGGSGLMSPDAMSTPEQIESQVSTMTALPVLVALLFAIPMIMATYFAPVLVVLDGVGVIESLKLSFLGCLRNILPFLLYGLIAFVLLFVGALPLFLGWLIVVPVLTIVVYTAYRDIFPGTARN</sequence>
<gene>
    <name evidence="2" type="ORF">GWK36_12180</name>
</gene>
<feature type="transmembrane region" description="Helical" evidence="1">
    <location>
        <begin position="283"/>
        <end position="307"/>
    </location>
</feature>
<evidence type="ECO:0000256" key="1">
    <source>
        <dbReference type="SAM" id="Phobius"/>
    </source>
</evidence>
<name>A0A6G7VGM3_9GAMM</name>
<reference evidence="3" key="1">
    <citation type="submission" date="2020-01" db="EMBL/GenBank/DDBJ databases">
        <title>Caldichromatium gen. nov., sp. nov., a thermophilic purple sulfur bacterium member of the family Chromatiaceae isolated from Nakabusa hot spring, Japan.</title>
        <authorList>
            <person name="Saini M.K."/>
            <person name="Hanada S."/>
            <person name="Tank M."/>
        </authorList>
    </citation>
    <scope>NUCLEOTIDE SEQUENCE [LARGE SCALE GENOMIC DNA]</scope>
    <source>
        <strain evidence="3">No.7</strain>
    </source>
</reference>
<feature type="transmembrane region" description="Helical" evidence="1">
    <location>
        <begin position="193"/>
        <end position="225"/>
    </location>
</feature>
<proteinExistence type="predicted"/>
<evidence type="ECO:0000313" key="2">
    <source>
        <dbReference type="EMBL" id="QIK39233.1"/>
    </source>
</evidence>